<feature type="compositionally biased region" description="Polar residues" evidence="1">
    <location>
        <begin position="1"/>
        <end position="12"/>
    </location>
</feature>
<keyword evidence="3" id="KW-1185">Reference proteome</keyword>
<sequence>MSQYAEQNQKQFSKLKGSHDMMKKSTASMEKIVKTLQERYAELGKASEEINKRLNQVFEKQHHCKRDRDCLDQDLRKLLNVYQNMRPQPQGHVLDNPYHQGEIKPDAFL</sequence>
<dbReference type="Proteomes" id="UP000765509">
    <property type="component" value="Unassembled WGS sequence"/>
</dbReference>
<reference evidence="2" key="1">
    <citation type="submission" date="2021-03" db="EMBL/GenBank/DDBJ databases">
        <title>Draft genome sequence of rust myrtle Austropuccinia psidii MF-1, a brazilian biotype.</title>
        <authorList>
            <person name="Quecine M.C."/>
            <person name="Pachon D.M.R."/>
            <person name="Bonatelli M.L."/>
            <person name="Correr F.H."/>
            <person name="Franceschini L.M."/>
            <person name="Leite T.F."/>
            <person name="Margarido G.R.A."/>
            <person name="Almeida C.A."/>
            <person name="Ferrarezi J.A."/>
            <person name="Labate C.A."/>
        </authorList>
    </citation>
    <scope>NUCLEOTIDE SEQUENCE</scope>
    <source>
        <strain evidence="2">MF-1</strain>
    </source>
</reference>
<dbReference type="AlphaFoldDB" id="A0A9Q3EL63"/>
<evidence type="ECO:0000313" key="2">
    <source>
        <dbReference type="EMBL" id="MBW0521105.1"/>
    </source>
</evidence>
<feature type="region of interest" description="Disordered" evidence="1">
    <location>
        <begin position="87"/>
        <end position="109"/>
    </location>
</feature>
<organism evidence="2 3">
    <name type="scientific">Austropuccinia psidii MF-1</name>
    <dbReference type="NCBI Taxonomy" id="1389203"/>
    <lineage>
        <taxon>Eukaryota</taxon>
        <taxon>Fungi</taxon>
        <taxon>Dikarya</taxon>
        <taxon>Basidiomycota</taxon>
        <taxon>Pucciniomycotina</taxon>
        <taxon>Pucciniomycetes</taxon>
        <taxon>Pucciniales</taxon>
        <taxon>Sphaerophragmiaceae</taxon>
        <taxon>Austropuccinia</taxon>
    </lineage>
</organism>
<evidence type="ECO:0000256" key="1">
    <source>
        <dbReference type="SAM" id="MobiDB-lite"/>
    </source>
</evidence>
<accession>A0A9Q3EL63</accession>
<gene>
    <name evidence="2" type="ORF">O181_060820</name>
</gene>
<dbReference type="EMBL" id="AVOT02028583">
    <property type="protein sequence ID" value="MBW0521105.1"/>
    <property type="molecule type" value="Genomic_DNA"/>
</dbReference>
<protein>
    <submittedName>
        <fullName evidence="2">Uncharacterized protein</fullName>
    </submittedName>
</protein>
<feature type="region of interest" description="Disordered" evidence="1">
    <location>
        <begin position="1"/>
        <end position="26"/>
    </location>
</feature>
<evidence type="ECO:0000313" key="3">
    <source>
        <dbReference type="Proteomes" id="UP000765509"/>
    </source>
</evidence>
<comment type="caution">
    <text evidence="2">The sequence shown here is derived from an EMBL/GenBank/DDBJ whole genome shotgun (WGS) entry which is preliminary data.</text>
</comment>
<name>A0A9Q3EL63_9BASI</name>
<proteinExistence type="predicted"/>